<evidence type="ECO:0000313" key="6">
    <source>
        <dbReference type="Proteomes" id="UP000295008"/>
    </source>
</evidence>
<dbReference type="PANTHER" id="PTHR22604">
    <property type="entry name" value="OXIDOREDUCTASES"/>
    <property type="match status" value="1"/>
</dbReference>
<dbReference type="SUPFAM" id="SSF55347">
    <property type="entry name" value="Glyceraldehyde-3-phosphate dehydrogenase-like, C-terminal domain"/>
    <property type="match status" value="1"/>
</dbReference>
<organism evidence="5 6">
    <name type="scientific">Hydrogenispora ethanolica</name>
    <dbReference type="NCBI Taxonomy" id="1082276"/>
    <lineage>
        <taxon>Bacteria</taxon>
        <taxon>Bacillati</taxon>
        <taxon>Bacillota</taxon>
        <taxon>Hydrogenispora</taxon>
    </lineage>
</organism>
<dbReference type="GO" id="GO:0000166">
    <property type="term" value="F:nucleotide binding"/>
    <property type="evidence" value="ECO:0007669"/>
    <property type="project" value="InterPro"/>
</dbReference>
<dbReference type="InterPro" id="IPR000683">
    <property type="entry name" value="Gfo/Idh/MocA-like_OxRdtase_N"/>
</dbReference>
<dbReference type="GO" id="GO:0016491">
    <property type="term" value="F:oxidoreductase activity"/>
    <property type="evidence" value="ECO:0007669"/>
    <property type="project" value="UniProtKB-KW"/>
</dbReference>
<evidence type="ECO:0000313" key="5">
    <source>
        <dbReference type="EMBL" id="TCL54953.1"/>
    </source>
</evidence>
<dbReference type="RefSeq" id="WP_132017818.1">
    <property type="nucleotide sequence ID" value="NZ_SLUN01000058.1"/>
</dbReference>
<dbReference type="Pfam" id="PF22725">
    <property type="entry name" value="GFO_IDH_MocA_C3"/>
    <property type="match status" value="1"/>
</dbReference>
<reference evidence="5 6" key="1">
    <citation type="submission" date="2019-03" db="EMBL/GenBank/DDBJ databases">
        <title>Genomic Encyclopedia of Type Strains, Phase IV (KMG-IV): sequencing the most valuable type-strain genomes for metagenomic binning, comparative biology and taxonomic classification.</title>
        <authorList>
            <person name="Goeker M."/>
        </authorList>
    </citation>
    <scope>NUCLEOTIDE SEQUENCE [LARGE SCALE GENOMIC DNA]</scope>
    <source>
        <strain evidence="5 6">LX-B</strain>
    </source>
</reference>
<evidence type="ECO:0000256" key="1">
    <source>
        <dbReference type="ARBA" id="ARBA00010928"/>
    </source>
</evidence>
<dbReference type="InterPro" id="IPR055170">
    <property type="entry name" value="GFO_IDH_MocA-like_dom"/>
</dbReference>
<dbReference type="EMBL" id="SLUN01000058">
    <property type="protein sequence ID" value="TCL54953.1"/>
    <property type="molecule type" value="Genomic_DNA"/>
</dbReference>
<dbReference type="PANTHER" id="PTHR22604:SF105">
    <property type="entry name" value="TRANS-1,2-DIHYDROBENZENE-1,2-DIOL DEHYDROGENASE"/>
    <property type="match status" value="1"/>
</dbReference>
<evidence type="ECO:0000259" key="3">
    <source>
        <dbReference type="Pfam" id="PF01408"/>
    </source>
</evidence>
<gene>
    <name evidence="5" type="ORF">EDC14_10586</name>
</gene>
<accession>A0A4R1QPZ8</accession>
<dbReference type="Proteomes" id="UP000295008">
    <property type="component" value="Unassembled WGS sequence"/>
</dbReference>
<protein>
    <submittedName>
        <fullName evidence="5">Putative dehydrogenase</fullName>
    </submittedName>
</protein>
<dbReference type="Gene3D" id="3.40.50.720">
    <property type="entry name" value="NAD(P)-binding Rossmann-like Domain"/>
    <property type="match status" value="1"/>
</dbReference>
<dbReference type="Gene3D" id="3.30.360.10">
    <property type="entry name" value="Dihydrodipicolinate Reductase, domain 2"/>
    <property type="match status" value="1"/>
</dbReference>
<dbReference type="Pfam" id="PF01408">
    <property type="entry name" value="GFO_IDH_MocA"/>
    <property type="match status" value="1"/>
</dbReference>
<proteinExistence type="inferred from homology"/>
<dbReference type="InterPro" id="IPR050984">
    <property type="entry name" value="Gfo/Idh/MocA_domain"/>
</dbReference>
<dbReference type="InterPro" id="IPR036291">
    <property type="entry name" value="NAD(P)-bd_dom_sf"/>
</dbReference>
<dbReference type="OrthoDB" id="9783105at2"/>
<dbReference type="SUPFAM" id="SSF51735">
    <property type="entry name" value="NAD(P)-binding Rossmann-fold domains"/>
    <property type="match status" value="1"/>
</dbReference>
<sequence length="321" mass="35450">MTVRFGIIGLGIIAARFATVLNTVPGVQLTAVASSDPAKAAAFAEKFGAPKAYDNYLDLIRDSEVDVIYIGLTHNFHYEVTKLCLNLDKPVLCEKPFVTRQKDAVELAELAKARKVLLMEAMWTRCIPTFQKAKQWVHSGRIGAVKLIEASFCFNTPFNPEHRLFNPKLAGGSLFDAGVYPIEFTTGILAENPSSVKGVANLCQTGVDDFAAMVMRFESGALATLSSGLTAITERNARIYGPAGHIVVYNFLGPRKCELYDNAHQLVECFEADFQDGFIYQIEHFANLYRNHKTESDLVPLADTIACAGIFDELLRQWGLE</sequence>
<comment type="caution">
    <text evidence="5">The sequence shown here is derived from an EMBL/GenBank/DDBJ whole genome shotgun (WGS) entry which is preliminary data.</text>
</comment>
<evidence type="ECO:0000256" key="2">
    <source>
        <dbReference type="ARBA" id="ARBA00023002"/>
    </source>
</evidence>
<name>A0A4R1QPZ8_HYDET</name>
<comment type="similarity">
    <text evidence="1">Belongs to the Gfo/Idh/MocA family.</text>
</comment>
<keyword evidence="2" id="KW-0560">Oxidoreductase</keyword>
<feature type="domain" description="GFO/IDH/MocA-like oxidoreductase" evidence="4">
    <location>
        <begin position="130"/>
        <end position="246"/>
    </location>
</feature>
<evidence type="ECO:0000259" key="4">
    <source>
        <dbReference type="Pfam" id="PF22725"/>
    </source>
</evidence>
<keyword evidence="6" id="KW-1185">Reference proteome</keyword>
<feature type="domain" description="Gfo/Idh/MocA-like oxidoreductase N-terminal" evidence="3">
    <location>
        <begin position="3"/>
        <end position="120"/>
    </location>
</feature>
<dbReference type="AlphaFoldDB" id="A0A4R1QPZ8"/>